<reference evidence="3" key="2">
    <citation type="submission" date="2015-01" db="EMBL/GenBank/DDBJ databases">
        <title>Evolutionary Origins and Diversification of the Mycorrhizal Mutualists.</title>
        <authorList>
            <consortium name="DOE Joint Genome Institute"/>
            <consortium name="Mycorrhizal Genomics Consortium"/>
            <person name="Kohler A."/>
            <person name="Kuo A."/>
            <person name="Nagy L.G."/>
            <person name="Floudas D."/>
            <person name="Copeland A."/>
            <person name="Barry K.W."/>
            <person name="Cichocki N."/>
            <person name="Veneault-Fourrey C."/>
            <person name="LaButti K."/>
            <person name="Lindquist E.A."/>
            <person name="Lipzen A."/>
            <person name="Lundell T."/>
            <person name="Morin E."/>
            <person name="Murat C."/>
            <person name="Riley R."/>
            <person name="Ohm R."/>
            <person name="Sun H."/>
            <person name="Tunlid A."/>
            <person name="Henrissat B."/>
            <person name="Grigoriev I.V."/>
            <person name="Hibbett D.S."/>
            <person name="Martin F."/>
        </authorList>
    </citation>
    <scope>NUCLEOTIDE SEQUENCE [LARGE SCALE GENOMIC DNA]</scope>
    <source>
        <strain evidence="3">MUT 4182</strain>
    </source>
</reference>
<feature type="compositionally biased region" description="Pro residues" evidence="1">
    <location>
        <begin position="52"/>
        <end position="74"/>
    </location>
</feature>
<feature type="region of interest" description="Disordered" evidence="1">
    <location>
        <begin position="110"/>
        <end position="158"/>
    </location>
</feature>
<feature type="compositionally biased region" description="Low complexity" evidence="1">
    <location>
        <begin position="110"/>
        <end position="122"/>
    </location>
</feature>
<sequence>MHFRPKHEPDWEVVDHKGIDLVPTLYEDNEVDVQYVFSTDITRTYIFDAPSSPKPSPPPSPSSQPSPLLAPPSPKASSSPLSSPMRRFSRLSTTSTGSPHFRFRFSRSATSSTSSSCSSSSDSSDDEAPASPCRTSIFKSKSKSPARKSLPAPEAPAGFTLSQTRDALRYARAQLLATDQVTKLGANVLLFEGWAVTHLRKGSQHRLQIRYSGRPARVSFASPPSSPSIPPFMELLPSL</sequence>
<dbReference type="EMBL" id="KN822980">
    <property type="protein sequence ID" value="KIO29673.1"/>
    <property type="molecule type" value="Genomic_DNA"/>
</dbReference>
<accession>A0A0C3L732</accession>
<name>A0A0C3L732_9AGAM</name>
<reference evidence="2 3" key="1">
    <citation type="submission" date="2014-04" db="EMBL/GenBank/DDBJ databases">
        <authorList>
            <consortium name="DOE Joint Genome Institute"/>
            <person name="Kuo A."/>
            <person name="Girlanda M."/>
            <person name="Perotto S."/>
            <person name="Kohler A."/>
            <person name="Nagy L.G."/>
            <person name="Floudas D."/>
            <person name="Copeland A."/>
            <person name="Barry K.W."/>
            <person name="Cichocki N."/>
            <person name="Veneault-Fourrey C."/>
            <person name="LaButti K."/>
            <person name="Lindquist E.A."/>
            <person name="Lipzen A."/>
            <person name="Lundell T."/>
            <person name="Morin E."/>
            <person name="Murat C."/>
            <person name="Sun H."/>
            <person name="Tunlid A."/>
            <person name="Henrissat B."/>
            <person name="Grigoriev I.V."/>
            <person name="Hibbett D.S."/>
            <person name="Martin F."/>
            <person name="Nordberg H.P."/>
            <person name="Cantor M.N."/>
            <person name="Hua S.X."/>
        </authorList>
    </citation>
    <scope>NUCLEOTIDE SEQUENCE [LARGE SCALE GENOMIC DNA]</scope>
    <source>
        <strain evidence="2 3">MUT 4182</strain>
    </source>
</reference>
<feature type="region of interest" description="Disordered" evidence="1">
    <location>
        <begin position="48"/>
        <end position="96"/>
    </location>
</feature>
<organism evidence="2 3">
    <name type="scientific">Tulasnella calospora MUT 4182</name>
    <dbReference type="NCBI Taxonomy" id="1051891"/>
    <lineage>
        <taxon>Eukaryota</taxon>
        <taxon>Fungi</taxon>
        <taxon>Dikarya</taxon>
        <taxon>Basidiomycota</taxon>
        <taxon>Agaricomycotina</taxon>
        <taxon>Agaricomycetes</taxon>
        <taxon>Cantharellales</taxon>
        <taxon>Tulasnellaceae</taxon>
        <taxon>Tulasnella</taxon>
    </lineage>
</organism>
<protein>
    <submittedName>
        <fullName evidence="2">Uncharacterized protein</fullName>
    </submittedName>
</protein>
<dbReference type="OrthoDB" id="3349961at2759"/>
<dbReference type="Proteomes" id="UP000054248">
    <property type="component" value="Unassembled WGS sequence"/>
</dbReference>
<evidence type="ECO:0000256" key="1">
    <source>
        <dbReference type="SAM" id="MobiDB-lite"/>
    </source>
</evidence>
<keyword evidence="3" id="KW-1185">Reference proteome</keyword>
<gene>
    <name evidence="2" type="ORF">M407DRAFT_242539</name>
</gene>
<proteinExistence type="predicted"/>
<dbReference type="AlphaFoldDB" id="A0A0C3L732"/>
<dbReference type="HOGENOM" id="CLU_1416133_0_0_1"/>
<feature type="compositionally biased region" description="Low complexity" evidence="1">
    <location>
        <begin position="75"/>
        <end position="84"/>
    </location>
</feature>
<evidence type="ECO:0000313" key="3">
    <source>
        <dbReference type="Proteomes" id="UP000054248"/>
    </source>
</evidence>
<evidence type="ECO:0000313" key="2">
    <source>
        <dbReference type="EMBL" id="KIO29673.1"/>
    </source>
</evidence>